<dbReference type="OrthoDB" id="85374at2157"/>
<dbReference type="Pfam" id="PF11537">
    <property type="entry name" value="NitrOD5"/>
    <property type="match status" value="1"/>
</dbReference>
<dbReference type="Proteomes" id="UP000073604">
    <property type="component" value="Plasmid unnamed"/>
</dbReference>
<dbReference type="RefSeq" id="WP_062391004.1">
    <property type="nucleotide sequence ID" value="NZ_CP014751.1"/>
</dbReference>
<accession>A0A142CXW5</accession>
<sequence length="91" mass="10509">MVKAVVHSVEKANPTLKSLLELQLKTTTGQGFELAYNDPKRFKEAVSKLFGEYSARLLEILIISYFREKAGLKEDVNSLEELIEYIKRVYR</sequence>
<evidence type="ECO:0000313" key="3">
    <source>
        <dbReference type="Proteomes" id="UP000073604"/>
    </source>
</evidence>
<keyword evidence="2" id="KW-0614">Plasmid</keyword>
<evidence type="ECO:0000313" key="2">
    <source>
        <dbReference type="EMBL" id="AMQ19617.1"/>
    </source>
</evidence>
<dbReference type="AlphaFoldDB" id="A0A142CXW5"/>
<dbReference type="GeneID" id="27140946"/>
<keyword evidence="3" id="KW-1185">Reference proteome</keyword>
<dbReference type="KEGG" id="tpep:A0127_10320"/>
<feature type="domain" description="Nitrosopumilus output" evidence="1">
    <location>
        <begin position="1"/>
        <end position="87"/>
    </location>
</feature>
<reference evidence="3" key="1">
    <citation type="submission" date="2016-03" db="EMBL/GenBank/DDBJ databases">
        <authorList>
            <person name="Oger P.M."/>
        </authorList>
    </citation>
    <scope>NUCLEOTIDE SEQUENCE [LARGE SCALE GENOMIC DNA]</scope>
    <source>
        <strain evidence="3">OG-1</strain>
        <plasmid evidence="3">Plasmid</plasmid>
    </source>
</reference>
<proteinExistence type="predicted"/>
<geneLocation type="plasmid" evidence="3"/>
<dbReference type="InterPro" id="IPR021609">
    <property type="entry name" value="NitrOD5"/>
</dbReference>
<dbReference type="Gene3D" id="1.10.1200.200">
    <property type="entry name" value="Protein of unknown function DUF3227"/>
    <property type="match status" value="1"/>
</dbReference>
<protein>
    <recommendedName>
        <fullName evidence="1">Nitrosopumilus output domain-containing protein</fullName>
    </recommendedName>
</protein>
<evidence type="ECO:0000259" key="1">
    <source>
        <dbReference type="Pfam" id="PF11537"/>
    </source>
</evidence>
<organism evidence="2 3">
    <name type="scientific">Thermococcus peptonophilus</name>
    <dbReference type="NCBI Taxonomy" id="53952"/>
    <lineage>
        <taxon>Archaea</taxon>
        <taxon>Methanobacteriati</taxon>
        <taxon>Methanobacteriota</taxon>
        <taxon>Thermococci</taxon>
        <taxon>Thermococcales</taxon>
        <taxon>Thermococcaceae</taxon>
        <taxon>Thermococcus</taxon>
    </lineage>
</organism>
<dbReference type="EMBL" id="CP014751">
    <property type="protein sequence ID" value="AMQ19617.1"/>
    <property type="molecule type" value="Genomic_DNA"/>
</dbReference>
<gene>
    <name evidence="2" type="ORF">A0127_10320</name>
</gene>
<name>A0A142CXW5_9EURY</name>
<dbReference type="InterPro" id="IPR044908">
    <property type="entry name" value="NitrOD5-like_sf"/>
</dbReference>